<dbReference type="InterPro" id="IPR009057">
    <property type="entry name" value="Homeodomain-like_sf"/>
</dbReference>
<dbReference type="Pfam" id="PF12625">
    <property type="entry name" value="Arabinose_bd"/>
    <property type="match status" value="1"/>
</dbReference>
<organism evidence="5 6">
    <name type="scientific">Microbulbifer halophilus</name>
    <dbReference type="NCBI Taxonomy" id="453963"/>
    <lineage>
        <taxon>Bacteria</taxon>
        <taxon>Pseudomonadati</taxon>
        <taxon>Pseudomonadota</taxon>
        <taxon>Gammaproteobacteria</taxon>
        <taxon>Cellvibrionales</taxon>
        <taxon>Microbulbiferaceae</taxon>
        <taxon>Microbulbifer</taxon>
    </lineage>
</organism>
<keyword evidence="6" id="KW-1185">Reference proteome</keyword>
<dbReference type="SMART" id="SM00342">
    <property type="entry name" value="HTH_ARAC"/>
    <property type="match status" value="1"/>
</dbReference>
<comment type="caution">
    <text evidence="5">The sequence shown here is derived from an EMBL/GenBank/DDBJ whole genome shotgun (WGS) entry which is preliminary data.</text>
</comment>
<dbReference type="Pfam" id="PF12833">
    <property type="entry name" value="HTH_18"/>
    <property type="match status" value="1"/>
</dbReference>
<sequence length="354" mass="40196">MDLDTAIVPLHRHPLGFLEAFCSLGARQASLLQGTGLSPALFEMQRAYISYRQFQRLLYNGIRLLPQPGLGLAVGMRFDWSFWGPVGFAVYCSPSLKHAGEAFRRYMVTAQPYFAFHAARPNTYLDADERVVEPIDYTTGSDEDPELRNFIREWRLAVTLRIWDLCGNKSVTDPSIHVRLATPAPADTGPFEGLPCDNLTFDSDESSISAHTDYVFRRFRPLRKRTFEQILSVCERELARTPAGVTFSDRVRWHIRAYFRPALDLNGIAGQLQMTPRSLSRRLAREGHSFRRLLYEVRLEIACHHLRQSRLAVEDVAQLTGFSCASSLRRAVKGWTGVTIGQMRAASKRIEEVS</sequence>
<keyword evidence="2" id="KW-0238">DNA-binding</keyword>
<name>A0ABW5EDS8_9GAMM</name>
<proteinExistence type="predicted"/>
<dbReference type="EMBL" id="JBHUJD010000019">
    <property type="protein sequence ID" value="MFD2311514.1"/>
    <property type="molecule type" value="Genomic_DNA"/>
</dbReference>
<dbReference type="SUPFAM" id="SSF46689">
    <property type="entry name" value="Homeodomain-like"/>
    <property type="match status" value="1"/>
</dbReference>
<dbReference type="PROSITE" id="PS01124">
    <property type="entry name" value="HTH_ARAC_FAMILY_2"/>
    <property type="match status" value="1"/>
</dbReference>
<evidence type="ECO:0000256" key="3">
    <source>
        <dbReference type="ARBA" id="ARBA00023163"/>
    </source>
</evidence>
<dbReference type="InterPro" id="IPR018060">
    <property type="entry name" value="HTH_AraC"/>
</dbReference>
<gene>
    <name evidence="5" type="ORF">ACFSKX_13890</name>
</gene>
<accession>A0ABW5EDS8</accession>
<dbReference type="PANTHER" id="PTHR47894">
    <property type="entry name" value="HTH-TYPE TRANSCRIPTIONAL REGULATOR GADX"/>
    <property type="match status" value="1"/>
</dbReference>
<protein>
    <submittedName>
        <fullName evidence="5">AraC family transcriptional regulator ligand-binding domain-containing protein</fullName>
    </submittedName>
</protein>
<feature type="domain" description="HTH araC/xylS-type" evidence="4">
    <location>
        <begin position="249"/>
        <end position="346"/>
    </location>
</feature>
<evidence type="ECO:0000259" key="4">
    <source>
        <dbReference type="PROSITE" id="PS01124"/>
    </source>
</evidence>
<evidence type="ECO:0000313" key="6">
    <source>
        <dbReference type="Proteomes" id="UP001597425"/>
    </source>
</evidence>
<evidence type="ECO:0000256" key="1">
    <source>
        <dbReference type="ARBA" id="ARBA00023015"/>
    </source>
</evidence>
<keyword evidence="3" id="KW-0804">Transcription</keyword>
<evidence type="ECO:0000256" key="2">
    <source>
        <dbReference type="ARBA" id="ARBA00023125"/>
    </source>
</evidence>
<dbReference type="RefSeq" id="WP_265722283.1">
    <property type="nucleotide sequence ID" value="NZ_JAPIVK010000021.1"/>
</dbReference>
<keyword evidence="1" id="KW-0805">Transcription regulation</keyword>
<evidence type="ECO:0000313" key="5">
    <source>
        <dbReference type="EMBL" id="MFD2311514.1"/>
    </source>
</evidence>
<dbReference type="InterPro" id="IPR032687">
    <property type="entry name" value="AraC-type_N"/>
</dbReference>
<dbReference type="Gene3D" id="1.10.10.60">
    <property type="entry name" value="Homeodomain-like"/>
    <property type="match status" value="1"/>
</dbReference>
<dbReference type="Proteomes" id="UP001597425">
    <property type="component" value="Unassembled WGS sequence"/>
</dbReference>
<reference evidence="6" key="1">
    <citation type="journal article" date="2019" name="Int. J. Syst. Evol. Microbiol.">
        <title>The Global Catalogue of Microorganisms (GCM) 10K type strain sequencing project: providing services to taxonomists for standard genome sequencing and annotation.</title>
        <authorList>
            <consortium name="The Broad Institute Genomics Platform"/>
            <consortium name="The Broad Institute Genome Sequencing Center for Infectious Disease"/>
            <person name="Wu L."/>
            <person name="Ma J."/>
        </authorList>
    </citation>
    <scope>NUCLEOTIDE SEQUENCE [LARGE SCALE GENOMIC DNA]</scope>
    <source>
        <strain evidence="6">KCTC 12848</strain>
    </source>
</reference>
<dbReference type="PANTHER" id="PTHR47894:SF1">
    <property type="entry name" value="HTH-TYPE TRANSCRIPTIONAL REGULATOR VQSM"/>
    <property type="match status" value="1"/>
</dbReference>